<accession>A0A9X0QK39</accession>
<dbReference type="AlphaFoldDB" id="A0A9X0QK39"/>
<dbReference type="InterPro" id="IPR054612">
    <property type="entry name" value="Phage_capsid-like_C"/>
</dbReference>
<keyword evidence="4" id="KW-1185">Reference proteome</keyword>
<evidence type="ECO:0000259" key="2">
    <source>
        <dbReference type="Pfam" id="PF05065"/>
    </source>
</evidence>
<organism evidence="3 4">
    <name type="scientific">Tunturiibacter gelidiferens</name>
    <dbReference type="NCBI Taxonomy" id="3069689"/>
    <lineage>
        <taxon>Bacteria</taxon>
        <taxon>Pseudomonadati</taxon>
        <taxon>Acidobacteriota</taxon>
        <taxon>Terriglobia</taxon>
        <taxon>Terriglobales</taxon>
        <taxon>Acidobacteriaceae</taxon>
        <taxon>Tunturiibacter</taxon>
    </lineage>
</organism>
<dbReference type="EMBL" id="JACHEB010000018">
    <property type="protein sequence ID" value="MBB5331790.1"/>
    <property type="molecule type" value="Genomic_DNA"/>
</dbReference>
<proteinExistence type="predicted"/>
<dbReference type="Proteomes" id="UP000535182">
    <property type="component" value="Unassembled WGS sequence"/>
</dbReference>
<dbReference type="Pfam" id="PF05065">
    <property type="entry name" value="Phage_capsid"/>
    <property type="match status" value="1"/>
</dbReference>
<dbReference type="InterPro" id="IPR024455">
    <property type="entry name" value="Phage_capsid"/>
</dbReference>
<comment type="caution">
    <text evidence="3">The sequence shown here is derived from an EMBL/GenBank/DDBJ whole genome shotgun (WGS) entry which is preliminary data.</text>
</comment>
<reference evidence="3 4" key="1">
    <citation type="submission" date="2020-08" db="EMBL/GenBank/DDBJ databases">
        <title>Genomic Encyclopedia of Type Strains, Phase IV (KMG-V): Genome sequencing to study the core and pangenomes of soil and plant-associated prokaryotes.</title>
        <authorList>
            <person name="Whitman W."/>
        </authorList>
    </citation>
    <scope>NUCLEOTIDE SEQUENCE [LARGE SCALE GENOMIC DNA]</scope>
    <source>
        <strain evidence="3 4">X5P2</strain>
    </source>
</reference>
<evidence type="ECO:0000256" key="1">
    <source>
        <dbReference type="ARBA" id="ARBA00004328"/>
    </source>
</evidence>
<comment type="subcellular location">
    <subcellularLocation>
        <location evidence="1">Virion</location>
    </subcellularLocation>
</comment>
<protein>
    <submittedName>
        <fullName evidence="3">HK97 family phage major capsid protein</fullName>
    </submittedName>
</protein>
<dbReference type="NCBIfam" id="TIGR01554">
    <property type="entry name" value="major_cap_HK97"/>
    <property type="match status" value="1"/>
</dbReference>
<gene>
    <name evidence="3" type="ORF">HDF14_005439</name>
</gene>
<name>A0A9X0QK39_9BACT</name>
<dbReference type="SUPFAM" id="SSF56563">
    <property type="entry name" value="Major capsid protein gp5"/>
    <property type="match status" value="1"/>
</dbReference>
<sequence>MTNEATAITKDKTSLTGEERSKLDTILASIDSHTAQIESLRRLEKIEQEQRTAATAPILSTGTVNSTEAESRSIAAFNEWVRYGNTSAENRSFLKMDMATRDLGAGPIATPITGGNVLVPSQIDNVLHQTLKSSGNYIGSLRQLNLSNGGPLTVSSSDDVTAKAVIVGEAVTSSELDPSVSGKVNNTSLFDSQIVKVSYELLNDSAWDIQSWLTGLFNARMTRGVSGAITNGATNFDSLLTAAVVKATTASPILLAYEEVLEAYSALEPAYLGSASWVMHNSVRTQLMLGTTDSFARPLIQPAGQDNVLSLFNRPVLVNQDMTGLVAASKSIIFGDLGAAYTLRSVNGGNTIQRFNELYAGTREVGFRMFSRYSGYSTVQASSPSLVALQQHA</sequence>
<feature type="domain" description="Phage capsid-like C-terminal" evidence="2">
    <location>
        <begin position="115"/>
        <end position="374"/>
    </location>
</feature>
<evidence type="ECO:0000313" key="4">
    <source>
        <dbReference type="Proteomes" id="UP000535182"/>
    </source>
</evidence>
<evidence type="ECO:0000313" key="3">
    <source>
        <dbReference type="EMBL" id="MBB5331790.1"/>
    </source>
</evidence>